<dbReference type="AlphaFoldDB" id="A0A0V1HRH2"/>
<protein>
    <submittedName>
        <fullName evidence="1">Uncharacterized protein</fullName>
    </submittedName>
</protein>
<sequence>MDNGYTRGRGSVRRSAAYGVQQRWVAAVTGRLHRNEIGIEHFLKAIAYTPAPVPLSLPILYTIYLPYSHALVAKSRNVLVQSSLLISTEVKK</sequence>
<organism evidence="1 2">
    <name type="scientific">Trichinella zimbabwensis</name>
    <dbReference type="NCBI Taxonomy" id="268475"/>
    <lineage>
        <taxon>Eukaryota</taxon>
        <taxon>Metazoa</taxon>
        <taxon>Ecdysozoa</taxon>
        <taxon>Nematoda</taxon>
        <taxon>Enoplea</taxon>
        <taxon>Dorylaimia</taxon>
        <taxon>Trichinellida</taxon>
        <taxon>Trichinellidae</taxon>
        <taxon>Trichinella</taxon>
    </lineage>
</organism>
<dbReference type="EMBL" id="JYDP01000042">
    <property type="protein sequence ID" value="KRZ12229.1"/>
    <property type="molecule type" value="Genomic_DNA"/>
</dbReference>
<name>A0A0V1HRH2_9BILA</name>
<dbReference type="OrthoDB" id="5939023at2759"/>
<proteinExistence type="predicted"/>
<keyword evidence="2" id="KW-1185">Reference proteome</keyword>
<comment type="caution">
    <text evidence="1">The sequence shown here is derived from an EMBL/GenBank/DDBJ whole genome shotgun (WGS) entry which is preliminary data.</text>
</comment>
<gene>
    <name evidence="1" type="ORF">T11_7353</name>
</gene>
<dbReference type="Proteomes" id="UP000055024">
    <property type="component" value="Unassembled WGS sequence"/>
</dbReference>
<reference evidence="1 2" key="1">
    <citation type="submission" date="2015-01" db="EMBL/GenBank/DDBJ databases">
        <title>Evolution of Trichinella species and genotypes.</title>
        <authorList>
            <person name="Korhonen P.K."/>
            <person name="Edoardo P."/>
            <person name="Giuseppe L.R."/>
            <person name="Gasser R.B."/>
        </authorList>
    </citation>
    <scope>NUCLEOTIDE SEQUENCE [LARGE SCALE GENOMIC DNA]</scope>
    <source>
        <strain evidence="1">ISS1029</strain>
    </source>
</reference>
<evidence type="ECO:0000313" key="1">
    <source>
        <dbReference type="EMBL" id="KRZ12229.1"/>
    </source>
</evidence>
<evidence type="ECO:0000313" key="2">
    <source>
        <dbReference type="Proteomes" id="UP000055024"/>
    </source>
</evidence>
<accession>A0A0V1HRH2</accession>